<proteinExistence type="predicted"/>
<sequence>MGLRKKIWKSRKNLSGAVKTIKTKHGDIYDCVDFYKQPAFDHPLLKNHNFHPQYVLEFDLYYKYINLCVN</sequence>
<dbReference type="Proteomes" id="UP001227230">
    <property type="component" value="Chromosome 2"/>
</dbReference>
<reference evidence="2 3" key="1">
    <citation type="journal article" date="2023" name="Hortic Res">
        <title>The complete reference genome for grapevine (Vitis vinifera L.) genetics and breeding.</title>
        <authorList>
            <person name="Shi X."/>
            <person name="Cao S."/>
            <person name="Wang X."/>
            <person name="Huang S."/>
            <person name="Wang Y."/>
            <person name="Liu Z."/>
            <person name="Liu W."/>
            <person name="Leng X."/>
            <person name="Peng Y."/>
            <person name="Wang N."/>
            <person name="Wang Y."/>
            <person name="Ma Z."/>
            <person name="Xu X."/>
            <person name="Zhang F."/>
            <person name="Xue H."/>
            <person name="Zhong H."/>
            <person name="Wang Y."/>
            <person name="Zhang K."/>
            <person name="Velt A."/>
            <person name="Avia K."/>
            <person name="Holtgrawe D."/>
            <person name="Grimplet J."/>
            <person name="Matus J.T."/>
            <person name="Ware D."/>
            <person name="Wu X."/>
            <person name="Wang H."/>
            <person name="Liu C."/>
            <person name="Fang Y."/>
            <person name="Rustenholz C."/>
            <person name="Cheng Z."/>
            <person name="Xiao H."/>
            <person name="Zhou Y."/>
        </authorList>
    </citation>
    <scope>NUCLEOTIDE SEQUENCE [LARGE SCALE GENOMIC DNA]</scope>
    <source>
        <strain evidence="3">cv. Pinot noir / PN40024</strain>
        <tissue evidence="2">Leaf</tissue>
    </source>
</reference>
<dbReference type="InterPro" id="IPR025521">
    <property type="entry name" value="Neprosin_propep"/>
</dbReference>
<dbReference type="EMBL" id="CP126649">
    <property type="protein sequence ID" value="WJZ82238.1"/>
    <property type="molecule type" value="Genomic_DNA"/>
</dbReference>
<keyword evidence="3" id="KW-1185">Reference proteome</keyword>
<organism evidence="2 3">
    <name type="scientific">Vitis vinifera</name>
    <name type="common">Grape</name>
    <dbReference type="NCBI Taxonomy" id="29760"/>
    <lineage>
        <taxon>Eukaryota</taxon>
        <taxon>Viridiplantae</taxon>
        <taxon>Streptophyta</taxon>
        <taxon>Embryophyta</taxon>
        <taxon>Tracheophyta</taxon>
        <taxon>Spermatophyta</taxon>
        <taxon>Magnoliopsida</taxon>
        <taxon>eudicotyledons</taxon>
        <taxon>Gunneridae</taxon>
        <taxon>Pentapetalae</taxon>
        <taxon>rosids</taxon>
        <taxon>Vitales</taxon>
        <taxon>Vitaceae</taxon>
        <taxon>Viteae</taxon>
        <taxon>Vitis</taxon>
    </lineage>
</organism>
<name>A0ABY9BIE4_VITVI</name>
<gene>
    <name evidence="2" type="ORF">VitviT2T_002012</name>
</gene>
<protein>
    <recommendedName>
        <fullName evidence="1">Neprosin activation peptide domain-containing protein</fullName>
    </recommendedName>
</protein>
<evidence type="ECO:0000259" key="1">
    <source>
        <dbReference type="Pfam" id="PF14365"/>
    </source>
</evidence>
<evidence type="ECO:0000313" key="3">
    <source>
        <dbReference type="Proteomes" id="UP001227230"/>
    </source>
</evidence>
<accession>A0ABY9BIE4</accession>
<feature type="domain" description="Neprosin activation peptide" evidence="1">
    <location>
        <begin position="20"/>
        <end position="52"/>
    </location>
</feature>
<evidence type="ECO:0000313" key="2">
    <source>
        <dbReference type="EMBL" id="WJZ82238.1"/>
    </source>
</evidence>
<dbReference type="Pfam" id="PF14365">
    <property type="entry name" value="Neprosin_AP"/>
    <property type="match status" value="1"/>
</dbReference>